<evidence type="ECO:0000313" key="2">
    <source>
        <dbReference type="EMBL" id="QTH71732.1"/>
    </source>
</evidence>
<gene>
    <name evidence="2" type="ORF">J5O05_01855</name>
</gene>
<reference evidence="2" key="1">
    <citation type="submission" date="2021-03" db="EMBL/GenBank/DDBJ databases">
        <title>Complete Genome of Pseudoalteromonas xiamenensis STKMTI.2, a new potential marine bacterium producing anti-Vibrio compounds.</title>
        <authorList>
            <person name="Handayani D.P."/>
            <person name="Isnansetyo A."/>
            <person name="Istiqomah I."/>
            <person name="Jumina J."/>
        </authorList>
    </citation>
    <scope>NUCLEOTIDE SEQUENCE</scope>
    <source>
        <strain evidence="2">STKMTI.2</strain>
    </source>
</reference>
<dbReference type="AlphaFoldDB" id="A0A975DHB8"/>
<proteinExistence type="predicted"/>
<feature type="domain" description="N-acetyltransferase" evidence="1">
    <location>
        <begin position="14"/>
        <end position="152"/>
    </location>
</feature>
<dbReference type="InterPro" id="IPR053144">
    <property type="entry name" value="Acetyltransferase_Butenolide"/>
</dbReference>
<dbReference type="KEGG" id="pxi:J5O05_01855"/>
<dbReference type="Gene3D" id="3.40.630.30">
    <property type="match status" value="1"/>
</dbReference>
<name>A0A975DHB8_9GAMM</name>
<dbReference type="CDD" id="cd04301">
    <property type="entry name" value="NAT_SF"/>
    <property type="match status" value="1"/>
</dbReference>
<organism evidence="2 3">
    <name type="scientific">Pseudoalteromonas xiamenensis</name>
    <dbReference type="NCBI Taxonomy" id="882626"/>
    <lineage>
        <taxon>Bacteria</taxon>
        <taxon>Pseudomonadati</taxon>
        <taxon>Pseudomonadota</taxon>
        <taxon>Gammaproteobacteria</taxon>
        <taxon>Alteromonadales</taxon>
        <taxon>Pseudoalteromonadaceae</taxon>
        <taxon>Pseudoalteromonas</taxon>
    </lineage>
</organism>
<keyword evidence="3" id="KW-1185">Reference proteome</keyword>
<sequence>MKLISTIVSRKTELNITENKTVILQHLNTIHNFLSKTYWCEGIPKELIQKAIENSLSFAIIKDEQLVGFARVITDKATFAYLADVFIVDSHRGQGLSVKLMDYIQAHSDLQGLRRFMLATRDAHGLYEKYNFTPVVDAKPFMQINVPDIYMN</sequence>
<accession>A0A975DHB8</accession>
<protein>
    <submittedName>
        <fullName evidence="2">GNAT family N-acetyltransferase</fullName>
    </submittedName>
</protein>
<dbReference type="Proteomes" id="UP000664904">
    <property type="component" value="Chromosome"/>
</dbReference>
<evidence type="ECO:0000259" key="1">
    <source>
        <dbReference type="PROSITE" id="PS51186"/>
    </source>
</evidence>
<dbReference type="SUPFAM" id="SSF55729">
    <property type="entry name" value="Acyl-CoA N-acyltransferases (Nat)"/>
    <property type="match status" value="1"/>
</dbReference>
<dbReference type="PANTHER" id="PTHR43233">
    <property type="entry name" value="FAMILY N-ACETYLTRANSFERASE, PUTATIVE (AFU_ORTHOLOGUE AFUA_6G03350)-RELATED"/>
    <property type="match status" value="1"/>
</dbReference>
<dbReference type="GO" id="GO:0016747">
    <property type="term" value="F:acyltransferase activity, transferring groups other than amino-acyl groups"/>
    <property type="evidence" value="ECO:0007669"/>
    <property type="project" value="InterPro"/>
</dbReference>
<dbReference type="PROSITE" id="PS51186">
    <property type="entry name" value="GNAT"/>
    <property type="match status" value="1"/>
</dbReference>
<dbReference type="PANTHER" id="PTHR43233:SF1">
    <property type="entry name" value="FAMILY N-ACETYLTRANSFERASE, PUTATIVE (AFU_ORTHOLOGUE AFUA_6G03350)-RELATED"/>
    <property type="match status" value="1"/>
</dbReference>
<dbReference type="InterPro" id="IPR016181">
    <property type="entry name" value="Acyl_CoA_acyltransferase"/>
</dbReference>
<dbReference type="InterPro" id="IPR000182">
    <property type="entry name" value="GNAT_dom"/>
</dbReference>
<evidence type="ECO:0000313" key="3">
    <source>
        <dbReference type="Proteomes" id="UP000664904"/>
    </source>
</evidence>
<dbReference type="EMBL" id="CP072133">
    <property type="protein sequence ID" value="QTH71732.1"/>
    <property type="molecule type" value="Genomic_DNA"/>
</dbReference>
<dbReference type="Pfam" id="PF00583">
    <property type="entry name" value="Acetyltransf_1"/>
    <property type="match status" value="1"/>
</dbReference>